<gene>
    <name evidence="2" type="ORF">Tco_0839575</name>
</gene>
<keyword evidence="3" id="KW-1185">Reference proteome</keyword>
<evidence type="ECO:0000313" key="3">
    <source>
        <dbReference type="Proteomes" id="UP001151760"/>
    </source>
</evidence>
<reference evidence="2" key="1">
    <citation type="journal article" date="2022" name="Int. J. Mol. Sci.">
        <title>Draft Genome of Tanacetum Coccineum: Genomic Comparison of Closely Related Tanacetum-Family Plants.</title>
        <authorList>
            <person name="Yamashiro T."/>
            <person name="Shiraishi A."/>
            <person name="Nakayama K."/>
            <person name="Satake H."/>
        </authorList>
    </citation>
    <scope>NUCLEOTIDE SEQUENCE</scope>
</reference>
<sequence>MLGNDVRLTFWNWPLIFNVNTKIFPLESLDHWVKVNIGHHRGRWSRDYPAKLNDKLTSLYESQQENGRGNRQRGLLGLLARMDN</sequence>
<evidence type="ECO:0000256" key="1">
    <source>
        <dbReference type="SAM" id="MobiDB-lite"/>
    </source>
</evidence>
<feature type="region of interest" description="Disordered" evidence="1">
    <location>
        <begin position="61"/>
        <end position="84"/>
    </location>
</feature>
<reference evidence="2" key="2">
    <citation type="submission" date="2022-01" db="EMBL/GenBank/DDBJ databases">
        <authorList>
            <person name="Yamashiro T."/>
            <person name="Shiraishi A."/>
            <person name="Satake H."/>
            <person name="Nakayama K."/>
        </authorList>
    </citation>
    <scope>NUCLEOTIDE SEQUENCE</scope>
</reference>
<comment type="caution">
    <text evidence="2">The sequence shown here is derived from an EMBL/GenBank/DDBJ whole genome shotgun (WGS) entry which is preliminary data.</text>
</comment>
<name>A0ABQ5AUX1_9ASTR</name>
<organism evidence="2 3">
    <name type="scientific">Tanacetum coccineum</name>
    <dbReference type="NCBI Taxonomy" id="301880"/>
    <lineage>
        <taxon>Eukaryota</taxon>
        <taxon>Viridiplantae</taxon>
        <taxon>Streptophyta</taxon>
        <taxon>Embryophyta</taxon>
        <taxon>Tracheophyta</taxon>
        <taxon>Spermatophyta</taxon>
        <taxon>Magnoliopsida</taxon>
        <taxon>eudicotyledons</taxon>
        <taxon>Gunneridae</taxon>
        <taxon>Pentapetalae</taxon>
        <taxon>asterids</taxon>
        <taxon>campanulids</taxon>
        <taxon>Asterales</taxon>
        <taxon>Asteraceae</taxon>
        <taxon>Asteroideae</taxon>
        <taxon>Anthemideae</taxon>
        <taxon>Anthemidinae</taxon>
        <taxon>Tanacetum</taxon>
    </lineage>
</organism>
<proteinExistence type="predicted"/>
<dbReference type="EMBL" id="BQNB010012560">
    <property type="protein sequence ID" value="GJT05113.1"/>
    <property type="molecule type" value="Genomic_DNA"/>
</dbReference>
<evidence type="ECO:0000313" key="2">
    <source>
        <dbReference type="EMBL" id="GJT05113.1"/>
    </source>
</evidence>
<protein>
    <submittedName>
        <fullName evidence="2">Uncharacterized protein</fullName>
    </submittedName>
</protein>
<accession>A0ABQ5AUX1</accession>
<feature type="compositionally biased region" description="Low complexity" evidence="1">
    <location>
        <begin position="67"/>
        <end position="84"/>
    </location>
</feature>
<dbReference type="Proteomes" id="UP001151760">
    <property type="component" value="Unassembled WGS sequence"/>
</dbReference>